<protein>
    <submittedName>
        <fullName evidence="1">Uncharacterized protein</fullName>
    </submittedName>
</protein>
<dbReference type="EMBL" id="CP038141">
    <property type="protein sequence ID" value="QDH16980.1"/>
    <property type="molecule type" value="Genomic_DNA"/>
</dbReference>
<organism evidence="1 2">
    <name type="scientific">Swingsia samuiensis</name>
    <dbReference type="NCBI Taxonomy" id="1293412"/>
    <lineage>
        <taxon>Bacteria</taxon>
        <taxon>Pseudomonadati</taxon>
        <taxon>Pseudomonadota</taxon>
        <taxon>Alphaproteobacteria</taxon>
        <taxon>Acetobacterales</taxon>
        <taxon>Acetobacteraceae</taxon>
        <taxon>Swingsia</taxon>
    </lineage>
</organism>
<dbReference type="SUPFAM" id="SSF53448">
    <property type="entry name" value="Nucleotide-diphospho-sugar transferases"/>
    <property type="match status" value="1"/>
</dbReference>
<sequence>MMTNDDISAWDAVRTEENEVSTQENRKKELIKLLDINPRAKSVYDAKGCETVEACFELANILHTDGQVLEAASFYGEGFDLHDKNPAHYPLAQSFLQTKLLCLMKAGHSIEEKDLDTLKSFSIPYYNFIKGIQLGWQQNNVDLALETIGNAYEEFHTGEEIDNLYLELALKKFGSSLFGEVKGTSIKKIPNNLFFYWDKNPPEEIQQNIDYHQSIESLSVKVFDKEEAAEWLYENYGLETRELFLSARHPAEAADFLRVHVINLLGGWWLDADIRLSQEGIKFIDSVNSEGVYFLTRKFVVHNDFFGSAENNPILNDCLLSLYRNSYLHKGLFIAYKTGPGVFNRAFNRLIHRRDEGLSMENKIEIYSQDDFNQYIEEFHTPYKHILPSWYTA</sequence>
<dbReference type="RefSeq" id="WP_141460472.1">
    <property type="nucleotide sequence ID" value="NZ_CP038141.1"/>
</dbReference>
<dbReference type="OrthoDB" id="146908at2"/>
<keyword evidence="2" id="KW-1185">Reference proteome</keyword>
<dbReference type="PANTHER" id="PTHR32385">
    <property type="entry name" value="MANNOSYL PHOSPHORYLINOSITOL CERAMIDE SYNTHASE"/>
    <property type="match status" value="1"/>
</dbReference>
<dbReference type="InterPro" id="IPR029044">
    <property type="entry name" value="Nucleotide-diphossugar_trans"/>
</dbReference>
<accession>A0A4Y6UJI8</accession>
<reference evidence="1 2" key="1">
    <citation type="submission" date="2019-03" db="EMBL/GenBank/DDBJ databases">
        <title>The complete genome sequence of Swingsia samuiensis NBRC107927(T).</title>
        <authorList>
            <person name="Chua K.-O."/>
            <person name="Chan K.-G."/>
            <person name="See-Too W.-S."/>
        </authorList>
    </citation>
    <scope>NUCLEOTIDE SEQUENCE [LARGE SCALE GENOMIC DNA]</scope>
    <source>
        <strain evidence="1 2">AH83</strain>
    </source>
</reference>
<dbReference type="GO" id="GO:0000030">
    <property type="term" value="F:mannosyltransferase activity"/>
    <property type="evidence" value="ECO:0007669"/>
    <property type="project" value="TreeGrafter"/>
</dbReference>
<dbReference type="Gene3D" id="3.90.550.20">
    <property type="match status" value="1"/>
</dbReference>
<evidence type="ECO:0000313" key="1">
    <source>
        <dbReference type="EMBL" id="QDH16980.1"/>
    </source>
</evidence>
<name>A0A4Y6UJI8_9PROT</name>
<dbReference type="GO" id="GO:0016020">
    <property type="term" value="C:membrane"/>
    <property type="evidence" value="ECO:0007669"/>
    <property type="project" value="GOC"/>
</dbReference>
<dbReference type="KEGG" id="ssam:E3D00_04945"/>
<dbReference type="PANTHER" id="PTHR32385:SF15">
    <property type="entry name" value="INOSITOL PHOSPHOCERAMIDE MANNOSYLTRANSFERASE 1"/>
    <property type="match status" value="1"/>
</dbReference>
<gene>
    <name evidence="1" type="ORF">E3D00_04945</name>
</gene>
<dbReference type="AlphaFoldDB" id="A0A4Y6UJI8"/>
<dbReference type="Proteomes" id="UP000316313">
    <property type="component" value="Chromosome"/>
</dbReference>
<dbReference type="InterPro" id="IPR051706">
    <property type="entry name" value="Glycosyltransferase_domain"/>
</dbReference>
<evidence type="ECO:0000313" key="2">
    <source>
        <dbReference type="Proteomes" id="UP000316313"/>
    </source>
</evidence>
<proteinExistence type="predicted"/>
<dbReference type="GO" id="GO:0051999">
    <property type="term" value="P:mannosyl-inositol phosphorylceramide biosynthetic process"/>
    <property type="evidence" value="ECO:0007669"/>
    <property type="project" value="TreeGrafter"/>
</dbReference>